<gene>
    <name evidence="2" type="ORF">P691DRAFT_577674</name>
</gene>
<evidence type="ECO:0000313" key="3">
    <source>
        <dbReference type="Proteomes" id="UP000807342"/>
    </source>
</evidence>
<dbReference type="InterPro" id="IPR036047">
    <property type="entry name" value="F-box-like_dom_sf"/>
</dbReference>
<dbReference type="AlphaFoldDB" id="A0A9P6C588"/>
<evidence type="ECO:0000259" key="1">
    <source>
        <dbReference type="Pfam" id="PF12937"/>
    </source>
</evidence>
<dbReference type="OrthoDB" id="2823464at2759"/>
<sequence length="451" mass="51682">MASISLCYATSVTEKLPDELLAEIFLMLVSDRGIELAEDWLDTYWHRLQVMGVCRKWRDVVVSDPRLWTNILVQEVFEENRTPHIPFFKLCLSRSRNLPLSIYIVGDLKMEVWSSPHFIELAQILGAEASRCVSFSLCANYAGPYSDFQALHALLNLESYFQSAHRLRSVHFELLGSILRDRQRLYDLCTKFSKIPLLTNLTLDITGLLVNDDQDLFTSVPKEQPWSKWRSLTLNVDSMPSSNLVYLLQRCSHATRIGIYIEYLPLSSHIPLVQNTLRALHIETSTDFFGMVDSLTLPNLEVFQYELFFDEYSCLGLVDSTISNVAPFLQMISRSPRLQVLLVDLLTWTTEDLLTFVSHPTIIRIPTCQVLLEDLQYPSQASRVKGWMSQWKEKLRNSGPSPRTRVVDEPLVVGWVEKGITTKYFECLQGTLDECRITPHPLLVYASGLPP</sequence>
<accession>A0A9P6C588</accession>
<organism evidence="2 3">
    <name type="scientific">Macrolepiota fuliginosa MF-IS2</name>
    <dbReference type="NCBI Taxonomy" id="1400762"/>
    <lineage>
        <taxon>Eukaryota</taxon>
        <taxon>Fungi</taxon>
        <taxon>Dikarya</taxon>
        <taxon>Basidiomycota</taxon>
        <taxon>Agaricomycotina</taxon>
        <taxon>Agaricomycetes</taxon>
        <taxon>Agaricomycetidae</taxon>
        <taxon>Agaricales</taxon>
        <taxon>Agaricineae</taxon>
        <taxon>Agaricaceae</taxon>
        <taxon>Macrolepiota</taxon>
    </lineage>
</organism>
<feature type="domain" description="F-box" evidence="1">
    <location>
        <begin position="14"/>
        <end position="72"/>
    </location>
</feature>
<name>A0A9P6C588_9AGAR</name>
<proteinExistence type="predicted"/>
<dbReference type="Pfam" id="PF12937">
    <property type="entry name" value="F-box-like"/>
    <property type="match status" value="1"/>
</dbReference>
<dbReference type="Proteomes" id="UP000807342">
    <property type="component" value="Unassembled WGS sequence"/>
</dbReference>
<reference evidence="2" key="1">
    <citation type="submission" date="2020-11" db="EMBL/GenBank/DDBJ databases">
        <authorList>
            <consortium name="DOE Joint Genome Institute"/>
            <person name="Ahrendt S."/>
            <person name="Riley R."/>
            <person name="Andreopoulos W."/>
            <person name="Labutti K."/>
            <person name="Pangilinan J."/>
            <person name="Ruiz-Duenas F.J."/>
            <person name="Barrasa J.M."/>
            <person name="Sanchez-Garcia M."/>
            <person name="Camarero S."/>
            <person name="Miyauchi S."/>
            <person name="Serrano A."/>
            <person name="Linde D."/>
            <person name="Babiker R."/>
            <person name="Drula E."/>
            <person name="Ayuso-Fernandez I."/>
            <person name="Pacheco R."/>
            <person name="Padilla G."/>
            <person name="Ferreira P."/>
            <person name="Barriuso J."/>
            <person name="Kellner H."/>
            <person name="Castanera R."/>
            <person name="Alfaro M."/>
            <person name="Ramirez L."/>
            <person name="Pisabarro A.G."/>
            <person name="Kuo A."/>
            <person name="Tritt A."/>
            <person name="Lipzen A."/>
            <person name="He G."/>
            <person name="Yan M."/>
            <person name="Ng V."/>
            <person name="Cullen D."/>
            <person name="Martin F."/>
            <person name="Rosso M.-N."/>
            <person name="Henrissat B."/>
            <person name="Hibbett D."/>
            <person name="Martinez A.T."/>
            <person name="Grigoriev I.V."/>
        </authorList>
    </citation>
    <scope>NUCLEOTIDE SEQUENCE</scope>
    <source>
        <strain evidence="2">MF-IS2</strain>
    </source>
</reference>
<dbReference type="Gene3D" id="1.20.1280.50">
    <property type="match status" value="1"/>
</dbReference>
<dbReference type="EMBL" id="MU151139">
    <property type="protein sequence ID" value="KAF9449139.1"/>
    <property type="molecule type" value="Genomic_DNA"/>
</dbReference>
<evidence type="ECO:0000313" key="2">
    <source>
        <dbReference type="EMBL" id="KAF9449139.1"/>
    </source>
</evidence>
<protein>
    <recommendedName>
        <fullName evidence="1">F-box domain-containing protein</fullName>
    </recommendedName>
</protein>
<keyword evidence="3" id="KW-1185">Reference proteome</keyword>
<dbReference type="SUPFAM" id="SSF81383">
    <property type="entry name" value="F-box domain"/>
    <property type="match status" value="1"/>
</dbReference>
<dbReference type="InterPro" id="IPR001810">
    <property type="entry name" value="F-box_dom"/>
</dbReference>
<comment type="caution">
    <text evidence="2">The sequence shown here is derived from an EMBL/GenBank/DDBJ whole genome shotgun (WGS) entry which is preliminary data.</text>
</comment>